<dbReference type="eggNOG" id="KOG1028">
    <property type="taxonomic scope" value="Eukaryota"/>
</dbReference>
<dbReference type="PANTHER" id="PTHR10024:SF252">
    <property type="entry name" value="SYNAPTOTAGMIN-12"/>
    <property type="match status" value="1"/>
</dbReference>
<dbReference type="AlphaFoldDB" id="A0A067RIB3"/>
<dbReference type="GO" id="GO:0005886">
    <property type="term" value="C:plasma membrane"/>
    <property type="evidence" value="ECO:0007669"/>
    <property type="project" value="TreeGrafter"/>
</dbReference>
<dbReference type="InterPro" id="IPR000008">
    <property type="entry name" value="C2_dom"/>
</dbReference>
<protein>
    <submittedName>
        <fullName evidence="2">Synaptotagmin-12</fullName>
    </submittedName>
</protein>
<dbReference type="PROSITE" id="PS50004">
    <property type="entry name" value="C2"/>
    <property type="match status" value="1"/>
</dbReference>
<dbReference type="FunFam" id="2.60.40.150:FF:000080">
    <property type="entry name" value="Putative synaptotagmin-12"/>
    <property type="match status" value="1"/>
</dbReference>
<keyword evidence="3" id="KW-1185">Reference proteome</keyword>
<dbReference type="GO" id="GO:0000149">
    <property type="term" value="F:SNARE binding"/>
    <property type="evidence" value="ECO:0007669"/>
    <property type="project" value="TreeGrafter"/>
</dbReference>
<dbReference type="STRING" id="136037.A0A067RIB3"/>
<dbReference type="InParanoid" id="A0A067RIB3"/>
<dbReference type="GO" id="GO:0005509">
    <property type="term" value="F:calcium ion binding"/>
    <property type="evidence" value="ECO:0007669"/>
    <property type="project" value="TreeGrafter"/>
</dbReference>
<dbReference type="GO" id="GO:0048488">
    <property type="term" value="P:synaptic vesicle endocytosis"/>
    <property type="evidence" value="ECO:0007669"/>
    <property type="project" value="TreeGrafter"/>
</dbReference>
<dbReference type="EMBL" id="KK852493">
    <property type="protein sequence ID" value="KDR22753.1"/>
    <property type="molecule type" value="Genomic_DNA"/>
</dbReference>
<organism evidence="2 3">
    <name type="scientific">Zootermopsis nevadensis</name>
    <name type="common">Dampwood termite</name>
    <dbReference type="NCBI Taxonomy" id="136037"/>
    <lineage>
        <taxon>Eukaryota</taxon>
        <taxon>Metazoa</taxon>
        <taxon>Ecdysozoa</taxon>
        <taxon>Arthropoda</taxon>
        <taxon>Hexapoda</taxon>
        <taxon>Insecta</taxon>
        <taxon>Pterygota</taxon>
        <taxon>Neoptera</taxon>
        <taxon>Polyneoptera</taxon>
        <taxon>Dictyoptera</taxon>
        <taxon>Blattodea</taxon>
        <taxon>Blattoidea</taxon>
        <taxon>Termitoidae</taxon>
        <taxon>Termopsidae</taxon>
        <taxon>Zootermopsis</taxon>
    </lineage>
</organism>
<evidence type="ECO:0000259" key="1">
    <source>
        <dbReference type="PROSITE" id="PS50004"/>
    </source>
</evidence>
<dbReference type="GO" id="GO:0070382">
    <property type="term" value="C:exocytic vesicle"/>
    <property type="evidence" value="ECO:0007669"/>
    <property type="project" value="TreeGrafter"/>
</dbReference>
<sequence>MFSLSYLPTAERLTVVVVKARNLKFPQDRESGDSFVKVYLLQHGKKVHKKRTSVKKRERSPIFNEAMIFSVPVHTLQTIQLRVTVAESTGESRTCPIGHVIVGTQASGKALSHWNQMLSSLRKPIAMWHPLRK</sequence>
<dbReference type="GO" id="GO:0030276">
    <property type="term" value="F:clathrin binding"/>
    <property type="evidence" value="ECO:0007669"/>
    <property type="project" value="TreeGrafter"/>
</dbReference>
<dbReference type="SMART" id="SM00239">
    <property type="entry name" value="C2"/>
    <property type="match status" value="1"/>
</dbReference>
<dbReference type="GO" id="GO:0001786">
    <property type="term" value="F:phosphatidylserine binding"/>
    <property type="evidence" value="ECO:0007669"/>
    <property type="project" value="TreeGrafter"/>
</dbReference>
<dbReference type="InterPro" id="IPR035892">
    <property type="entry name" value="C2_domain_sf"/>
</dbReference>
<dbReference type="Proteomes" id="UP000027135">
    <property type="component" value="Unassembled WGS sequence"/>
</dbReference>
<dbReference type="OMA" id="ACHEQWA"/>
<name>A0A067RIB3_ZOONE</name>
<dbReference type="SUPFAM" id="SSF49562">
    <property type="entry name" value="C2 domain (Calcium/lipid-binding domain, CaLB)"/>
    <property type="match status" value="1"/>
</dbReference>
<dbReference type="OrthoDB" id="67700at2759"/>
<dbReference type="Pfam" id="PF00168">
    <property type="entry name" value="C2"/>
    <property type="match status" value="1"/>
</dbReference>
<evidence type="ECO:0000313" key="3">
    <source>
        <dbReference type="Proteomes" id="UP000027135"/>
    </source>
</evidence>
<dbReference type="GO" id="GO:0005544">
    <property type="term" value="F:calcium-dependent phospholipid binding"/>
    <property type="evidence" value="ECO:0007669"/>
    <property type="project" value="TreeGrafter"/>
</dbReference>
<dbReference type="GO" id="GO:0048791">
    <property type="term" value="P:calcium ion-regulated exocytosis of neurotransmitter"/>
    <property type="evidence" value="ECO:0007669"/>
    <property type="project" value="TreeGrafter"/>
</dbReference>
<gene>
    <name evidence="2" type="ORF">L798_00611</name>
</gene>
<proteinExistence type="predicted"/>
<dbReference type="GO" id="GO:0098793">
    <property type="term" value="C:presynapse"/>
    <property type="evidence" value="ECO:0007669"/>
    <property type="project" value="GOC"/>
</dbReference>
<evidence type="ECO:0000313" key="2">
    <source>
        <dbReference type="EMBL" id="KDR22753.1"/>
    </source>
</evidence>
<reference evidence="2 3" key="1">
    <citation type="journal article" date="2014" name="Nat. Commun.">
        <title>Molecular traces of alternative social organization in a termite genome.</title>
        <authorList>
            <person name="Terrapon N."/>
            <person name="Li C."/>
            <person name="Robertson H.M."/>
            <person name="Ji L."/>
            <person name="Meng X."/>
            <person name="Booth W."/>
            <person name="Chen Z."/>
            <person name="Childers C.P."/>
            <person name="Glastad K.M."/>
            <person name="Gokhale K."/>
            <person name="Gowin J."/>
            <person name="Gronenberg W."/>
            <person name="Hermansen R.A."/>
            <person name="Hu H."/>
            <person name="Hunt B.G."/>
            <person name="Huylmans A.K."/>
            <person name="Khalil S.M."/>
            <person name="Mitchell R.D."/>
            <person name="Munoz-Torres M.C."/>
            <person name="Mustard J.A."/>
            <person name="Pan H."/>
            <person name="Reese J.T."/>
            <person name="Scharf M.E."/>
            <person name="Sun F."/>
            <person name="Vogel H."/>
            <person name="Xiao J."/>
            <person name="Yang W."/>
            <person name="Yang Z."/>
            <person name="Yang Z."/>
            <person name="Zhou J."/>
            <person name="Zhu J."/>
            <person name="Brent C.S."/>
            <person name="Elsik C.G."/>
            <person name="Goodisman M.A."/>
            <person name="Liberles D.A."/>
            <person name="Roe R.M."/>
            <person name="Vargo E.L."/>
            <person name="Vilcinskas A."/>
            <person name="Wang J."/>
            <person name="Bornberg-Bauer E."/>
            <person name="Korb J."/>
            <person name="Zhang G."/>
            <person name="Liebig J."/>
        </authorList>
    </citation>
    <scope>NUCLEOTIDE SEQUENCE [LARGE SCALE GENOMIC DNA]</scope>
    <source>
        <tissue evidence="2">Whole organism</tissue>
    </source>
</reference>
<accession>A0A067RIB3</accession>
<feature type="domain" description="C2" evidence="1">
    <location>
        <begin position="1"/>
        <end position="129"/>
    </location>
</feature>
<dbReference type="PANTHER" id="PTHR10024">
    <property type="entry name" value="SYNAPTOTAGMIN"/>
    <property type="match status" value="1"/>
</dbReference>
<dbReference type="Gene3D" id="2.60.40.150">
    <property type="entry name" value="C2 domain"/>
    <property type="match status" value="1"/>
</dbReference>